<keyword evidence="7" id="KW-0503">Monooxygenase</keyword>
<comment type="cofactor">
    <cofactor evidence="1">
        <name>FAD</name>
        <dbReference type="ChEBI" id="CHEBI:57692"/>
    </cofactor>
</comment>
<dbReference type="Proteomes" id="UP000286921">
    <property type="component" value="Unassembled WGS sequence"/>
</dbReference>
<dbReference type="InterPro" id="IPR020946">
    <property type="entry name" value="Flavin_mOase-like"/>
</dbReference>
<dbReference type="PANTHER" id="PTHR42877">
    <property type="entry name" value="L-ORNITHINE N(5)-MONOOXYGENASE-RELATED"/>
    <property type="match status" value="1"/>
</dbReference>
<dbReference type="Pfam" id="PF00743">
    <property type="entry name" value="FMO-like"/>
    <property type="match status" value="1"/>
</dbReference>
<evidence type="ECO:0000256" key="6">
    <source>
        <dbReference type="SAM" id="Phobius"/>
    </source>
</evidence>
<dbReference type="AlphaFoldDB" id="A0A401L9E4"/>
<keyword evidence="5" id="KW-0560">Oxidoreductase</keyword>
<name>A0A401L9E4_ASPAW</name>
<dbReference type="GO" id="GO:0004499">
    <property type="term" value="F:N,N-dimethylaniline monooxygenase activity"/>
    <property type="evidence" value="ECO:0007669"/>
    <property type="project" value="InterPro"/>
</dbReference>
<protein>
    <submittedName>
        <fullName evidence="7">Baeyer-Villiger monooxygenase</fullName>
    </submittedName>
</protein>
<evidence type="ECO:0000256" key="4">
    <source>
        <dbReference type="ARBA" id="ARBA00022827"/>
    </source>
</evidence>
<feature type="transmembrane region" description="Helical" evidence="6">
    <location>
        <begin position="14"/>
        <end position="37"/>
    </location>
</feature>
<dbReference type="SUPFAM" id="SSF51905">
    <property type="entry name" value="FAD/NAD(P)-binding domain"/>
    <property type="match status" value="1"/>
</dbReference>
<evidence type="ECO:0000313" key="7">
    <source>
        <dbReference type="EMBL" id="GCB28187.1"/>
    </source>
</evidence>
<dbReference type="InterPro" id="IPR036291">
    <property type="entry name" value="NAD(P)-bd_dom_sf"/>
</dbReference>
<comment type="similarity">
    <text evidence="2">Belongs to the FAD-binding monooxygenase family.</text>
</comment>
<sequence>MVSLEAVRAHNSNLAYLGTGLVAVFVGGTSGIGLYAAREFVRHTLSPTVYLVGRNEIRATEIIDDLKSLNPSSQIRFLKADVSLLKEVDSTCAVIRSQVNHVNVLFLSCDTAEGLDKKLSLHYYARMRFIHNLMPQLTRASCNLGSEGSRNLSRVISVLGGGHETELYLDDLDLQNHYGVENCDVHATTMTSLMVEEFASRYPSTTFIHTYPGIVNSGISRESGRFVGCIVKAVMFLGRPWMVSEKESGERSLFAATSRELSTSAKSTTGDGKGGAMILNWDGSEVGNRRLLEEYRRKDVGDMPGRRDNLAPVGYVRFDIRPKQPDIIITGRSDGYPNMPDASPIHASSLPSYSQVACIGAGASGIALGATLKRWYGLEDIQYFERQADCGGTWHINTYPGCACDVPSALYSFSFAPNARWSKLMPSQKEIKSYQDGVVADYGLRQKMNFCTEVKQCIWREDASRWLLLLRNVDNGAEWAHECQVLFSATGHFAQPRSCNFPGSSSFEGAMFHSAQWDHSVSLKGKRVVVIGNGCTAAQIVPALVKQTKHVTQIIRSQHWIFPATNFTYPKVLQWIFQYVPFAMKLHRLHIFLLAENGFRLFPMTARAARLRQKRRREVEKYMRDTAPAKYHDILIPDFEVGCKRRIFNDGYLESLHSANLDLTTAKILEIVPEGVRTSDGVIPADVIVLATGFETNQFTPFMDIVGRDGSLNDHWKRYDGPEAYNSSAMSGFPNFFMLFGPNAGTGHTSALMAAENSVNYALRVLKPVFDKRADAVELSPTAEDEYSKAVQGALQKRVWNAGCQSWYINEKNWNAMAYPWTQAYFWYRSLFPIKSHWIKKTRPGGAKSGTSKYWLSLPFMLGLGVSLAYKEILLAAVPRSLEFGNKILSFIHGYASDMLSRH</sequence>
<keyword evidence="6" id="KW-1133">Transmembrane helix</keyword>
<dbReference type="STRING" id="105351.A0A401L9E4"/>
<gene>
    <name evidence="7" type="ORF">AAWM_11072</name>
</gene>
<evidence type="ECO:0000256" key="3">
    <source>
        <dbReference type="ARBA" id="ARBA00022630"/>
    </source>
</evidence>
<dbReference type="Gene3D" id="3.50.50.60">
    <property type="entry name" value="FAD/NAD(P)-binding domain"/>
    <property type="match status" value="3"/>
</dbReference>
<dbReference type="InterPro" id="IPR051209">
    <property type="entry name" value="FAD-bind_Monooxygenase_sf"/>
</dbReference>
<dbReference type="InterPro" id="IPR002347">
    <property type="entry name" value="SDR_fam"/>
</dbReference>
<evidence type="ECO:0000256" key="5">
    <source>
        <dbReference type="ARBA" id="ARBA00023002"/>
    </source>
</evidence>
<proteinExistence type="inferred from homology"/>
<keyword evidence="8" id="KW-1185">Reference proteome</keyword>
<dbReference type="Pfam" id="PF00106">
    <property type="entry name" value="adh_short"/>
    <property type="match status" value="1"/>
</dbReference>
<keyword evidence="6" id="KW-0472">Membrane</keyword>
<dbReference type="SUPFAM" id="SSF51735">
    <property type="entry name" value="NAD(P)-binding Rossmann-fold domains"/>
    <property type="match status" value="1"/>
</dbReference>
<evidence type="ECO:0000256" key="2">
    <source>
        <dbReference type="ARBA" id="ARBA00010139"/>
    </source>
</evidence>
<dbReference type="Gene3D" id="3.40.50.720">
    <property type="entry name" value="NAD(P)-binding Rossmann-like Domain"/>
    <property type="match status" value="1"/>
</dbReference>
<evidence type="ECO:0000313" key="8">
    <source>
        <dbReference type="Proteomes" id="UP000286921"/>
    </source>
</evidence>
<dbReference type="PANTHER" id="PTHR42877:SF10">
    <property type="entry name" value="L-ORNITHINE N(5)-OXYGENASE"/>
    <property type="match status" value="1"/>
</dbReference>
<evidence type="ECO:0000256" key="1">
    <source>
        <dbReference type="ARBA" id="ARBA00001974"/>
    </source>
</evidence>
<dbReference type="EMBL" id="BDHI01000029">
    <property type="protein sequence ID" value="GCB28187.1"/>
    <property type="molecule type" value="Genomic_DNA"/>
</dbReference>
<comment type="caution">
    <text evidence="7">The sequence shown here is derived from an EMBL/GenBank/DDBJ whole genome shotgun (WGS) entry which is preliminary data.</text>
</comment>
<keyword evidence="6" id="KW-0812">Transmembrane</keyword>
<keyword evidence="3" id="KW-0285">Flavoprotein</keyword>
<accession>A0A401L9E4</accession>
<organism evidence="7 8">
    <name type="scientific">Aspergillus awamori</name>
    <name type="common">Black koji mold</name>
    <dbReference type="NCBI Taxonomy" id="105351"/>
    <lineage>
        <taxon>Eukaryota</taxon>
        <taxon>Fungi</taxon>
        <taxon>Dikarya</taxon>
        <taxon>Ascomycota</taxon>
        <taxon>Pezizomycotina</taxon>
        <taxon>Eurotiomycetes</taxon>
        <taxon>Eurotiomycetidae</taxon>
        <taxon>Eurotiales</taxon>
        <taxon>Aspergillaceae</taxon>
        <taxon>Aspergillus</taxon>
    </lineage>
</organism>
<dbReference type="GO" id="GO:0050661">
    <property type="term" value="F:NADP binding"/>
    <property type="evidence" value="ECO:0007669"/>
    <property type="project" value="InterPro"/>
</dbReference>
<dbReference type="InterPro" id="IPR036188">
    <property type="entry name" value="FAD/NAD-bd_sf"/>
</dbReference>
<dbReference type="GO" id="GO:0050660">
    <property type="term" value="F:flavin adenine dinucleotide binding"/>
    <property type="evidence" value="ECO:0007669"/>
    <property type="project" value="InterPro"/>
</dbReference>
<keyword evidence="4" id="KW-0274">FAD</keyword>
<reference evidence="7 8" key="1">
    <citation type="submission" date="2016-09" db="EMBL/GenBank/DDBJ databases">
        <title>Aspergillus awamori IFM 58123T.</title>
        <authorList>
            <person name="Kusuya Y."/>
            <person name="Shimizu M."/>
            <person name="Takahashi H."/>
            <person name="Yaguchi T."/>
        </authorList>
    </citation>
    <scope>NUCLEOTIDE SEQUENCE [LARGE SCALE GENOMIC DNA]</scope>
    <source>
        <strain evidence="7 8">IFM 58123</strain>
    </source>
</reference>